<feature type="region of interest" description="Disordered" evidence="1">
    <location>
        <begin position="163"/>
        <end position="192"/>
    </location>
</feature>
<evidence type="ECO:0000313" key="2">
    <source>
        <dbReference type="EMBL" id="KAF2297815.1"/>
    </source>
</evidence>
<dbReference type="EMBL" id="JAAGAX010000011">
    <property type="protein sequence ID" value="KAF2297815.1"/>
    <property type="molecule type" value="Genomic_DNA"/>
</dbReference>
<evidence type="ECO:0000313" key="3">
    <source>
        <dbReference type="Proteomes" id="UP000467840"/>
    </source>
</evidence>
<organism evidence="2 3">
    <name type="scientific">Hevea brasiliensis</name>
    <name type="common">Para rubber tree</name>
    <name type="synonym">Siphonia brasiliensis</name>
    <dbReference type="NCBI Taxonomy" id="3981"/>
    <lineage>
        <taxon>Eukaryota</taxon>
        <taxon>Viridiplantae</taxon>
        <taxon>Streptophyta</taxon>
        <taxon>Embryophyta</taxon>
        <taxon>Tracheophyta</taxon>
        <taxon>Spermatophyta</taxon>
        <taxon>Magnoliopsida</taxon>
        <taxon>eudicotyledons</taxon>
        <taxon>Gunneridae</taxon>
        <taxon>Pentapetalae</taxon>
        <taxon>rosids</taxon>
        <taxon>fabids</taxon>
        <taxon>Malpighiales</taxon>
        <taxon>Euphorbiaceae</taxon>
        <taxon>Crotonoideae</taxon>
        <taxon>Micrandreae</taxon>
        <taxon>Hevea</taxon>
    </lineage>
</organism>
<keyword evidence="3" id="KW-1185">Reference proteome</keyword>
<feature type="compositionally biased region" description="Polar residues" evidence="1">
    <location>
        <begin position="182"/>
        <end position="192"/>
    </location>
</feature>
<evidence type="ECO:0000256" key="1">
    <source>
        <dbReference type="SAM" id="MobiDB-lite"/>
    </source>
</evidence>
<comment type="caution">
    <text evidence="2">The sequence shown here is derived from an EMBL/GenBank/DDBJ whole genome shotgun (WGS) entry which is preliminary data.</text>
</comment>
<dbReference type="AlphaFoldDB" id="A0A6A6LBG9"/>
<accession>A0A6A6LBG9</accession>
<reference evidence="2 3" key="1">
    <citation type="journal article" date="2020" name="Mol. Plant">
        <title>The Chromosome-Based Rubber Tree Genome Provides New Insights into Spurge Genome Evolution and Rubber Biosynthesis.</title>
        <authorList>
            <person name="Liu J."/>
            <person name="Shi C."/>
            <person name="Shi C.C."/>
            <person name="Li W."/>
            <person name="Zhang Q.J."/>
            <person name="Zhang Y."/>
            <person name="Li K."/>
            <person name="Lu H.F."/>
            <person name="Shi C."/>
            <person name="Zhu S.T."/>
            <person name="Xiao Z.Y."/>
            <person name="Nan H."/>
            <person name="Yue Y."/>
            <person name="Zhu X.G."/>
            <person name="Wu Y."/>
            <person name="Hong X.N."/>
            <person name="Fan G.Y."/>
            <person name="Tong Y."/>
            <person name="Zhang D."/>
            <person name="Mao C.L."/>
            <person name="Liu Y.L."/>
            <person name="Hao S.J."/>
            <person name="Liu W.Q."/>
            <person name="Lv M.Q."/>
            <person name="Zhang H.B."/>
            <person name="Liu Y."/>
            <person name="Hu-Tang G.R."/>
            <person name="Wang J.P."/>
            <person name="Wang J.H."/>
            <person name="Sun Y.H."/>
            <person name="Ni S.B."/>
            <person name="Chen W.B."/>
            <person name="Zhang X.C."/>
            <person name="Jiao Y.N."/>
            <person name="Eichler E.E."/>
            <person name="Li G.H."/>
            <person name="Liu X."/>
            <person name="Gao L.Z."/>
        </authorList>
    </citation>
    <scope>NUCLEOTIDE SEQUENCE [LARGE SCALE GENOMIC DNA]</scope>
    <source>
        <strain evidence="3">cv. GT1</strain>
        <tissue evidence="2">Leaf</tissue>
    </source>
</reference>
<protein>
    <submittedName>
        <fullName evidence="2">Uncharacterized protein</fullName>
    </submittedName>
</protein>
<dbReference type="Proteomes" id="UP000467840">
    <property type="component" value="Chromosome 1"/>
</dbReference>
<gene>
    <name evidence="2" type="ORF">GH714_003611</name>
</gene>
<sequence>MEDVLEMHLLKHKIVKLCIAGDEVPQTMRYKNQSGSSLSFILDRPHLIGLSFCAVFDPKSCPGDDMADIFCEAQFIDKSGDNNKNFDFYLTILKVGLSYSEHVFLWNELFDMEHNFVEASFQFCIHKVSFKPAYHEDFDYEAIIKCGVHPVFRDDCLCRDKKRSRNQEDEEDEPSPQRLKQEQNPSHTQDKS</sequence>
<proteinExistence type="predicted"/>
<name>A0A6A6LBG9_HEVBR</name>